<feature type="transmembrane region" description="Helical" evidence="6">
    <location>
        <begin position="174"/>
        <end position="196"/>
    </location>
</feature>
<dbReference type="PANTHER" id="PTHR43701">
    <property type="entry name" value="MEMBRANE TRANSPORTER PROTEIN MJ0441-RELATED"/>
    <property type="match status" value="1"/>
</dbReference>
<evidence type="ECO:0000313" key="8">
    <source>
        <dbReference type="Proteomes" id="UP000045545"/>
    </source>
</evidence>
<evidence type="ECO:0000313" key="7">
    <source>
        <dbReference type="EMBL" id="CFY11885.1"/>
    </source>
</evidence>
<organism evidence="7 8">
    <name type="scientific">Syntrophomonas zehnderi OL-4</name>
    <dbReference type="NCBI Taxonomy" id="690567"/>
    <lineage>
        <taxon>Bacteria</taxon>
        <taxon>Bacillati</taxon>
        <taxon>Bacillota</taxon>
        <taxon>Clostridia</taxon>
        <taxon>Eubacteriales</taxon>
        <taxon>Syntrophomonadaceae</taxon>
        <taxon>Syntrophomonas</taxon>
    </lineage>
</organism>
<dbReference type="InterPro" id="IPR051598">
    <property type="entry name" value="TSUP/Inactive_protease-like"/>
</dbReference>
<dbReference type="GO" id="GO:0005886">
    <property type="term" value="C:plasma membrane"/>
    <property type="evidence" value="ECO:0007669"/>
    <property type="project" value="UniProtKB-SubCell"/>
</dbReference>
<proteinExistence type="inferred from homology"/>
<dbReference type="Pfam" id="PF01925">
    <property type="entry name" value="TauE"/>
    <property type="match status" value="1"/>
</dbReference>
<dbReference type="OrthoDB" id="5457526at2"/>
<keyword evidence="8" id="KW-1185">Reference proteome</keyword>
<feature type="transmembrane region" description="Helical" evidence="6">
    <location>
        <begin position="147"/>
        <end position="168"/>
    </location>
</feature>
<keyword evidence="6" id="KW-1003">Cell membrane</keyword>
<accession>A0A0E4C9U4</accession>
<dbReference type="InterPro" id="IPR002781">
    <property type="entry name" value="TM_pro_TauE-like"/>
</dbReference>
<evidence type="ECO:0000256" key="1">
    <source>
        <dbReference type="ARBA" id="ARBA00004141"/>
    </source>
</evidence>
<reference evidence="7 8" key="1">
    <citation type="submission" date="2015-03" db="EMBL/GenBank/DDBJ databases">
        <authorList>
            <person name="Murphy D."/>
        </authorList>
    </citation>
    <scope>NUCLEOTIDE SEQUENCE [LARGE SCALE GENOMIC DNA]</scope>
    <source>
        <strain evidence="7 8">OL-4</strain>
    </source>
</reference>
<evidence type="ECO:0000256" key="2">
    <source>
        <dbReference type="ARBA" id="ARBA00009142"/>
    </source>
</evidence>
<keyword evidence="4 6" id="KW-1133">Transmembrane helix</keyword>
<feature type="transmembrane region" description="Helical" evidence="6">
    <location>
        <begin position="73"/>
        <end position="95"/>
    </location>
</feature>
<feature type="transmembrane region" description="Helical" evidence="6">
    <location>
        <begin position="208"/>
        <end position="232"/>
    </location>
</feature>
<keyword evidence="3 6" id="KW-0812">Transmembrane</keyword>
<evidence type="ECO:0000256" key="6">
    <source>
        <dbReference type="RuleBase" id="RU363041"/>
    </source>
</evidence>
<dbReference type="STRING" id="690567.2803"/>
<sequence length="268" mass="28105">MAYLILLAIGLLAGILGSMVGLGGGIIMLPAVQLILGFNVLIAVGTTLFAVIFTSLSAAIGHYQAGHVQMKSAVLVGTSGLLGVILGSYVFKAYLSTSIDILKAVLGILFFWVAYRLGREVWQEWSQKNLPCPDNNIGYAHKEPTGALLALGFFSGTLSGLLGIGGGFIITPGIMFICAVSPQVAVGSSMLAMLPVSLGGGLIKLWQGYVNLPAGIILGLGTALGAQVGVYFSSRINSTLLKLVLSFLFISLSLQYIYPVFNALTRVF</sequence>
<dbReference type="AlphaFoldDB" id="A0A0E4C9U4"/>
<feature type="transmembrane region" description="Helical" evidence="6">
    <location>
        <begin position="244"/>
        <end position="264"/>
    </location>
</feature>
<evidence type="ECO:0000256" key="4">
    <source>
        <dbReference type="ARBA" id="ARBA00022989"/>
    </source>
</evidence>
<dbReference type="EMBL" id="CGIH01000053">
    <property type="protein sequence ID" value="CFY11885.1"/>
    <property type="molecule type" value="Genomic_DNA"/>
</dbReference>
<feature type="transmembrane region" description="Helical" evidence="6">
    <location>
        <begin position="101"/>
        <end position="118"/>
    </location>
</feature>
<dbReference type="PANTHER" id="PTHR43701:SF2">
    <property type="entry name" value="MEMBRANE TRANSPORTER PROTEIN YJNA-RELATED"/>
    <property type="match status" value="1"/>
</dbReference>
<protein>
    <recommendedName>
        <fullName evidence="6">Probable membrane transporter protein</fullName>
    </recommendedName>
</protein>
<comment type="similarity">
    <text evidence="2 6">Belongs to the 4-toluene sulfonate uptake permease (TSUP) (TC 2.A.102) family.</text>
</comment>
<gene>
    <name evidence="7" type="ORF">2803</name>
</gene>
<evidence type="ECO:0000256" key="3">
    <source>
        <dbReference type="ARBA" id="ARBA00022692"/>
    </source>
</evidence>
<feature type="transmembrane region" description="Helical" evidence="6">
    <location>
        <begin position="33"/>
        <end position="61"/>
    </location>
</feature>
<dbReference type="Proteomes" id="UP000045545">
    <property type="component" value="Unassembled WGS sequence"/>
</dbReference>
<evidence type="ECO:0000256" key="5">
    <source>
        <dbReference type="ARBA" id="ARBA00023136"/>
    </source>
</evidence>
<dbReference type="RefSeq" id="WP_046500155.1">
    <property type="nucleotide sequence ID" value="NZ_CGIH01000053.1"/>
</dbReference>
<name>A0A0E4C9U4_9FIRM</name>
<comment type="subcellular location">
    <subcellularLocation>
        <location evidence="6">Cell membrane</location>
        <topology evidence="6">Multi-pass membrane protein</topology>
    </subcellularLocation>
    <subcellularLocation>
        <location evidence="1">Membrane</location>
        <topology evidence="1">Multi-pass membrane protein</topology>
    </subcellularLocation>
</comment>
<keyword evidence="5 6" id="KW-0472">Membrane</keyword>